<evidence type="ECO:0000313" key="1">
    <source>
        <dbReference type="EMBL" id="CAI5766330.1"/>
    </source>
</evidence>
<keyword evidence="2" id="KW-1185">Reference proteome</keyword>
<gene>
    <name evidence="1" type="ORF">PODLI_1B015232</name>
</gene>
<dbReference type="Proteomes" id="UP001178461">
    <property type="component" value="Chromosome 2"/>
</dbReference>
<evidence type="ECO:0000313" key="2">
    <source>
        <dbReference type="Proteomes" id="UP001178461"/>
    </source>
</evidence>
<sequence>MLDATQRLCCWINSTSPTSFLPAHLSIVESSFMTSETNCLHTDWQQPRILLTFATSWAGMKQKEGESSLASLSKCLELELSRPWGRLVELSETGRNAPSSTTTPPLIISYLLCNFTSGSVALKQLGGGKATMCGHTNEKKI</sequence>
<dbReference type="AlphaFoldDB" id="A0AA35NYL4"/>
<accession>A0AA35NYL4</accession>
<reference evidence="1" key="1">
    <citation type="submission" date="2022-12" db="EMBL/GenBank/DDBJ databases">
        <authorList>
            <person name="Alioto T."/>
            <person name="Alioto T."/>
            <person name="Gomez Garrido J."/>
        </authorList>
    </citation>
    <scope>NUCLEOTIDE SEQUENCE</scope>
</reference>
<proteinExistence type="predicted"/>
<protein>
    <submittedName>
        <fullName evidence="1">Uncharacterized protein</fullName>
    </submittedName>
</protein>
<organism evidence="1 2">
    <name type="scientific">Podarcis lilfordi</name>
    <name type="common">Lilford's wall lizard</name>
    <dbReference type="NCBI Taxonomy" id="74358"/>
    <lineage>
        <taxon>Eukaryota</taxon>
        <taxon>Metazoa</taxon>
        <taxon>Chordata</taxon>
        <taxon>Craniata</taxon>
        <taxon>Vertebrata</taxon>
        <taxon>Euteleostomi</taxon>
        <taxon>Lepidosauria</taxon>
        <taxon>Squamata</taxon>
        <taxon>Bifurcata</taxon>
        <taxon>Unidentata</taxon>
        <taxon>Episquamata</taxon>
        <taxon>Laterata</taxon>
        <taxon>Lacertibaenia</taxon>
        <taxon>Lacertidae</taxon>
        <taxon>Podarcis</taxon>
    </lineage>
</organism>
<dbReference type="EMBL" id="OX395127">
    <property type="protein sequence ID" value="CAI5766330.1"/>
    <property type="molecule type" value="Genomic_DNA"/>
</dbReference>
<name>A0AA35NYL4_9SAUR</name>